<proteinExistence type="inferred from homology"/>
<comment type="catalytic activity">
    <reaction evidence="9 10">
        <text>5,6-dimethylbenzimidazole + nicotinate beta-D-ribonucleotide = alpha-ribazole 5'-phosphate + nicotinate + H(+)</text>
        <dbReference type="Rhea" id="RHEA:11196"/>
        <dbReference type="ChEBI" id="CHEBI:15378"/>
        <dbReference type="ChEBI" id="CHEBI:15890"/>
        <dbReference type="ChEBI" id="CHEBI:32544"/>
        <dbReference type="ChEBI" id="CHEBI:57502"/>
        <dbReference type="ChEBI" id="CHEBI:57918"/>
        <dbReference type="EC" id="2.4.2.21"/>
    </reaction>
</comment>
<gene>
    <name evidence="10" type="primary">cobT</name>
    <name evidence="11" type="ORF">BTO11_01485</name>
</gene>
<evidence type="ECO:0000256" key="10">
    <source>
        <dbReference type="HAMAP-Rule" id="MF_00230"/>
    </source>
</evidence>
<dbReference type="EC" id="2.4.2.21" evidence="3 10"/>
<sequence length="353" mass="37383">MFSVSPLSAQFESDILTIINSKTKPLGALGQLEDLAKQLVNVKSQSNGVLVTNPTISHPHMLVFAGDHGIAEYGVSIAPSAVTGQMVANFASGGAAINVFSRQLGWQLDVIDAGILTATDNDAICNQRLGAGTKAFHLESAMSLADVKLGFSLAKKLVEEKHKNGCDLIAFGEMGIGNTSSASAIMSAVMNIPAVESVGKGTGIDQATFIKKQQLIQQALDFHQVPSNQALEILAAYGGFEIVQICGAMLAAAELNIPIVVDGFICTAAAMIAKLIQPNVQDYFIFAHCSGEQGHEKMLQWFNAKPLLQLELRLGEGTGAALTLPLMQSALAFYNDMASFTQANVENVVSEKE</sequence>
<keyword evidence="7 10" id="KW-0808">Transferase</keyword>
<dbReference type="InterPro" id="IPR036087">
    <property type="entry name" value="Nict_dMeBzImd_PRibTrfase_sf"/>
</dbReference>
<dbReference type="UniPathway" id="UPA00061">
    <property type="reaction ID" value="UER00516"/>
</dbReference>
<name>A0A2S7UR33_9GAMM</name>
<dbReference type="GO" id="GO:0009236">
    <property type="term" value="P:cobalamin biosynthetic process"/>
    <property type="evidence" value="ECO:0007669"/>
    <property type="project" value="UniProtKB-UniRule"/>
</dbReference>
<dbReference type="InterPro" id="IPR017846">
    <property type="entry name" value="Nict_dMeBzImd_PRibTrfase_bact"/>
</dbReference>
<dbReference type="PANTHER" id="PTHR43463:SF1">
    <property type="entry name" value="NICOTINATE-NUCLEOTIDE--DIMETHYLBENZIMIDAZOLE PHOSPHORIBOSYLTRANSFERASE"/>
    <property type="match status" value="1"/>
</dbReference>
<evidence type="ECO:0000256" key="3">
    <source>
        <dbReference type="ARBA" id="ARBA00011991"/>
    </source>
</evidence>
<evidence type="ECO:0000256" key="6">
    <source>
        <dbReference type="ARBA" id="ARBA00022676"/>
    </source>
</evidence>
<feature type="active site" description="Proton acceptor" evidence="10">
    <location>
        <position position="316"/>
    </location>
</feature>
<dbReference type="InterPro" id="IPR023195">
    <property type="entry name" value="Nict_dMeBzImd_PRibTrfase_N"/>
</dbReference>
<evidence type="ECO:0000256" key="9">
    <source>
        <dbReference type="ARBA" id="ARBA00047340"/>
    </source>
</evidence>
<dbReference type="Gene3D" id="1.10.1610.10">
    <property type="match status" value="1"/>
</dbReference>
<dbReference type="OrthoDB" id="9781491at2"/>
<keyword evidence="6 10" id="KW-0328">Glycosyltransferase</keyword>
<evidence type="ECO:0000256" key="4">
    <source>
        <dbReference type="ARBA" id="ARBA00015486"/>
    </source>
</evidence>
<accession>A0A2S7UR33</accession>
<evidence type="ECO:0000313" key="12">
    <source>
        <dbReference type="Proteomes" id="UP000239007"/>
    </source>
</evidence>
<dbReference type="Gene3D" id="3.40.50.10210">
    <property type="match status" value="1"/>
</dbReference>
<dbReference type="HAMAP" id="MF_00230">
    <property type="entry name" value="CobT"/>
    <property type="match status" value="1"/>
</dbReference>
<dbReference type="GO" id="GO:0008939">
    <property type="term" value="F:nicotinate-nucleotide-dimethylbenzimidazole phosphoribosyltransferase activity"/>
    <property type="evidence" value="ECO:0007669"/>
    <property type="project" value="UniProtKB-UniRule"/>
</dbReference>
<dbReference type="CDD" id="cd02439">
    <property type="entry name" value="DMB-PRT_CobT"/>
    <property type="match status" value="1"/>
</dbReference>
<comment type="caution">
    <text evidence="11">The sequence shown here is derived from an EMBL/GenBank/DDBJ whole genome shotgun (WGS) entry which is preliminary data.</text>
</comment>
<comment type="function">
    <text evidence="10">Catalyzes the synthesis of alpha-ribazole-5'-phosphate from nicotinate mononucleotide (NAMN) and 5,6-dimethylbenzimidazole (DMB).</text>
</comment>
<keyword evidence="5 10" id="KW-0169">Cobalamin biosynthesis</keyword>
<evidence type="ECO:0000256" key="2">
    <source>
        <dbReference type="ARBA" id="ARBA00007110"/>
    </source>
</evidence>
<dbReference type="FunFam" id="3.40.50.10210:FF:000001">
    <property type="entry name" value="Nicotinate-nucleotide--dimethylbenzimidazole phosphoribosyltransferase"/>
    <property type="match status" value="1"/>
</dbReference>
<dbReference type="PANTHER" id="PTHR43463">
    <property type="entry name" value="NICOTINATE-NUCLEOTIDE--DIMETHYLBENZIMIDAZOLE PHOSPHORIBOSYLTRANSFERASE"/>
    <property type="match status" value="1"/>
</dbReference>
<dbReference type="SUPFAM" id="SSF52733">
    <property type="entry name" value="Nicotinate mononucleotide:5,6-dimethylbenzimidazole phosphoribosyltransferase (CobT)"/>
    <property type="match status" value="1"/>
</dbReference>
<dbReference type="NCBIfam" id="NF000996">
    <property type="entry name" value="PRK00105.1"/>
    <property type="match status" value="1"/>
</dbReference>
<keyword evidence="12" id="KW-1185">Reference proteome</keyword>
<organism evidence="11 12">
    <name type="scientific">Psychrosphaera saromensis</name>
    <dbReference type="NCBI Taxonomy" id="716813"/>
    <lineage>
        <taxon>Bacteria</taxon>
        <taxon>Pseudomonadati</taxon>
        <taxon>Pseudomonadota</taxon>
        <taxon>Gammaproteobacteria</taxon>
        <taxon>Alteromonadales</taxon>
        <taxon>Pseudoalteromonadaceae</taxon>
        <taxon>Psychrosphaera</taxon>
    </lineage>
</organism>
<evidence type="ECO:0000256" key="1">
    <source>
        <dbReference type="ARBA" id="ARBA00005049"/>
    </source>
</evidence>
<protein>
    <recommendedName>
        <fullName evidence="4 10">Nicotinate-nucleotide--dimethylbenzimidazole phosphoribosyltransferase</fullName>
        <shortName evidence="10">NN:DBI PRT</shortName>
        <ecNumber evidence="3 10">2.4.2.21</ecNumber>
    </recommendedName>
    <alternativeName>
        <fullName evidence="8 10">N(1)-alpha-phosphoribosyltransferase</fullName>
    </alternativeName>
</protein>
<dbReference type="AlphaFoldDB" id="A0A2S7UR33"/>
<dbReference type="NCBIfam" id="TIGR03160">
    <property type="entry name" value="cobT_DBIPRT"/>
    <property type="match status" value="1"/>
</dbReference>
<evidence type="ECO:0000256" key="8">
    <source>
        <dbReference type="ARBA" id="ARBA00030686"/>
    </source>
</evidence>
<evidence type="ECO:0000256" key="5">
    <source>
        <dbReference type="ARBA" id="ARBA00022573"/>
    </source>
</evidence>
<evidence type="ECO:0000256" key="7">
    <source>
        <dbReference type="ARBA" id="ARBA00022679"/>
    </source>
</evidence>
<dbReference type="InterPro" id="IPR003200">
    <property type="entry name" value="Nict_dMeBzImd_PRibTrfase"/>
</dbReference>
<reference evidence="11 12" key="1">
    <citation type="submission" date="2016-12" db="EMBL/GenBank/DDBJ databases">
        <title>Diversity of luminous bacteria.</title>
        <authorList>
            <person name="Yoshizawa S."/>
            <person name="Kogure K."/>
        </authorList>
    </citation>
    <scope>NUCLEOTIDE SEQUENCE [LARGE SCALE GENOMIC DNA]</scope>
    <source>
        <strain evidence="11 12">SA4-48</strain>
    </source>
</reference>
<evidence type="ECO:0000313" key="11">
    <source>
        <dbReference type="EMBL" id="PQJ52454.1"/>
    </source>
</evidence>
<dbReference type="Pfam" id="PF02277">
    <property type="entry name" value="DBI_PRT"/>
    <property type="match status" value="1"/>
</dbReference>
<comment type="pathway">
    <text evidence="1 10">Nucleoside biosynthesis; alpha-ribazole biosynthesis; alpha-ribazole from 5,6-dimethylbenzimidazole: step 1/2.</text>
</comment>
<dbReference type="Proteomes" id="UP000239007">
    <property type="component" value="Unassembled WGS sequence"/>
</dbReference>
<comment type="similarity">
    <text evidence="2 10">Belongs to the CobT family.</text>
</comment>
<dbReference type="RefSeq" id="WP_105050916.1">
    <property type="nucleotide sequence ID" value="NZ_BMYG01000005.1"/>
</dbReference>
<dbReference type="EMBL" id="MSCH01000003">
    <property type="protein sequence ID" value="PQJ52454.1"/>
    <property type="molecule type" value="Genomic_DNA"/>
</dbReference>